<dbReference type="EMBL" id="ASHM01009558">
    <property type="protein sequence ID" value="PNY17660.1"/>
    <property type="molecule type" value="Genomic_DNA"/>
</dbReference>
<sequence>RINLIKLRLRRILLVKTGSVRSRVAGIVLQICCWKFSAEAGYELDKTTGKLVNLQLFRPVLAAVLETPLANLFQPTHLGCLI</sequence>
<proteinExistence type="predicted"/>
<gene>
    <name evidence="1" type="ORF">L195_g014408</name>
</gene>
<dbReference type="AlphaFoldDB" id="A0A2K3PQV1"/>
<organism evidence="1 2">
    <name type="scientific">Trifolium pratense</name>
    <name type="common">Red clover</name>
    <dbReference type="NCBI Taxonomy" id="57577"/>
    <lineage>
        <taxon>Eukaryota</taxon>
        <taxon>Viridiplantae</taxon>
        <taxon>Streptophyta</taxon>
        <taxon>Embryophyta</taxon>
        <taxon>Tracheophyta</taxon>
        <taxon>Spermatophyta</taxon>
        <taxon>Magnoliopsida</taxon>
        <taxon>eudicotyledons</taxon>
        <taxon>Gunneridae</taxon>
        <taxon>Pentapetalae</taxon>
        <taxon>rosids</taxon>
        <taxon>fabids</taxon>
        <taxon>Fabales</taxon>
        <taxon>Fabaceae</taxon>
        <taxon>Papilionoideae</taxon>
        <taxon>50 kb inversion clade</taxon>
        <taxon>NPAAA clade</taxon>
        <taxon>Hologalegina</taxon>
        <taxon>IRL clade</taxon>
        <taxon>Trifolieae</taxon>
        <taxon>Trifolium</taxon>
    </lineage>
</organism>
<protein>
    <submittedName>
        <fullName evidence="1">Uncharacterized protein</fullName>
    </submittedName>
</protein>
<reference evidence="1 2" key="2">
    <citation type="journal article" date="2017" name="Front. Plant Sci.">
        <title>Gene Classification and Mining of Molecular Markers Useful in Red Clover (Trifolium pratense) Breeding.</title>
        <authorList>
            <person name="Istvanek J."/>
            <person name="Dluhosova J."/>
            <person name="Dluhos P."/>
            <person name="Patkova L."/>
            <person name="Nedelnik J."/>
            <person name="Repkova J."/>
        </authorList>
    </citation>
    <scope>NUCLEOTIDE SEQUENCE [LARGE SCALE GENOMIC DNA]</scope>
    <source>
        <strain evidence="2">cv. Tatra</strain>
        <tissue evidence="1">Young leaves</tissue>
    </source>
</reference>
<evidence type="ECO:0000313" key="1">
    <source>
        <dbReference type="EMBL" id="PNY17660.1"/>
    </source>
</evidence>
<dbReference type="Proteomes" id="UP000236291">
    <property type="component" value="Unassembled WGS sequence"/>
</dbReference>
<reference evidence="1 2" key="1">
    <citation type="journal article" date="2014" name="Am. J. Bot.">
        <title>Genome assembly and annotation for red clover (Trifolium pratense; Fabaceae).</title>
        <authorList>
            <person name="Istvanek J."/>
            <person name="Jaros M."/>
            <person name="Krenek A."/>
            <person name="Repkova J."/>
        </authorList>
    </citation>
    <scope>NUCLEOTIDE SEQUENCE [LARGE SCALE GENOMIC DNA]</scope>
    <source>
        <strain evidence="2">cv. Tatra</strain>
        <tissue evidence="1">Young leaves</tissue>
    </source>
</reference>
<feature type="non-terminal residue" evidence="1">
    <location>
        <position position="1"/>
    </location>
</feature>
<name>A0A2K3PQV1_TRIPR</name>
<comment type="caution">
    <text evidence="1">The sequence shown here is derived from an EMBL/GenBank/DDBJ whole genome shotgun (WGS) entry which is preliminary data.</text>
</comment>
<accession>A0A2K3PQV1</accession>
<evidence type="ECO:0000313" key="2">
    <source>
        <dbReference type="Proteomes" id="UP000236291"/>
    </source>
</evidence>